<accession>A0A317Q943</accession>
<evidence type="ECO:0000259" key="1">
    <source>
        <dbReference type="Pfam" id="PF25583"/>
    </source>
</evidence>
<comment type="caution">
    <text evidence="2">The sequence shown here is derived from an EMBL/GenBank/DDBJ whole genome shotgun (WGS) entry which is preliminary data.</text>
</comment>
<proteinExistence type="predicted"/>
<protein>
    <submittedName>
        <fullName evidence="2">WYL domain-containing protein</fullName>
    </submittedName>
</protein>
<sequence length="172" mass="19636">MQRVMRYLMLLRHIPRQPQKIDVSSLCDKLVTHGIDVSVRTVQRNLVELSEVFPLVADERSRPYGWSIVQDAPLLPLLSIPSDGKSNFAVQTVKLKCQPCLRHFLKSQPLLPNQKIEENGESILLTAQLPLSKELISWVLSCGPYAEVLEPKQLRVEIAKQLQKMVEIYPRS</sequence>
<gene>
    <name evidence="2" type="ORF">DET45_10449</name>
</gene>
<organism evidence="2 3">
    <name type="scientific">Pseudidiomarina maritima</name>
    <dbReference type="NCBI Taxonomy" id="519453"/>
    <lineage>
        <taxon>Bacteria</taxon>
        <taxon>Pseudomonadati</taxon>
        <taxon>Pseudomonadota</taxon>
        <taxon>Gammaproteobacteria</taxon>
        <taxon>Alteromonadales</taxon>
        <taxon>Idiomarinaceae</taxon>
        <taxon>Pseudidiomarina</taxon>
    </lineage>
</organism>
<keyword evidence="3" id="KW-1185">Reference proteome</keyword>
<evidence type="ECO:0000313" key="2">
    <source>
        <dbReference type="EMBL" id="PWW14111.1"/>
    </source>
</evidence>
<dbReference type="InterPro" id="IPR057727">
    <property type="entry name" value="WCX_dom"/>
</dbReference>
<dbReference type="EMBL" id="QGTT01000004">
    <property type="protein sequence ID" value="PWW14111.1"/>
    <property type="molecule type" value="Genomic_DNA"/>
</dbReference>
<feature type="domain" description="WCX" evidence="1">
    <location>
        <begin position="91"/>
        <end position="166"/>
    </location>
</feature>
<evidence type="ECO:0000313" key="3">
    <source>
        <dbReference type="Proteomes" id="UP000246964"/>
    </source>
</evidence>
<reference evidence="2 3" key="1">
    <citation type="submission" date="2018-05" db="EMBL/GenBank/DDBJ databases">
        <title>Freshwater and sediment microbial communities from various areas in North America, analyzing microbe dynamics in response to fracking.</title>
        <authorList>
            <person name="Lamendella R."/>
        </authorList>
    </citation>
    <scope>NUCLEOTIDE SEQUENCE [LARGE SCALE GENOMIC DNA]</scope>
    <source>
        <strain evidence="2 3">125B1</strain>
    </source>
</reference>
<name>A0A317Q943_9GAMM</name>
<dbReference type="RefSeq" id="WP_181394899.1">
    <property type="nucleotide sequence ID" value="NZ_QGTT01000004.1"/>
</dbReference>
<dbReference type="Proteomes" id="UP000246964">
    <property type="component" value="Unassembled WGS sequence"/>
</dbReference>
<dbReference type="AlphaFoldDB" id="A0A317Q943"/>
<dbReference type="Pfam" id="PF25583">
    <property type="entry name" value="WCX"/>
    <property type="match status" value="1"/>
</dbReference>